<organism evidence="3">
    <name type="scientific">Chelativorans sp. (strain BNC1)</name>
    <dbReference type="NCBI Taxonomy" id="266779"/>
    <lineage>
        <taxon>Bacteria</taxon>
        <taxon>Pseudomonadati</taxon>
        <taxon>Pseudomonadota</taxon>
        <taxon>Alphaproteobacteria</taxon>
        <taxon>Hyphomicrobiales</taxon>
        <taxon>Phyllobacteriaceae</taxon>
        <taxon>Chelativorans</taxon>
    </lineage>
</organism>
<sequence>MNRTDPAGLRPQSEHKVIAEFPCTQTQLRCWFLDQLKPGNPALNVAVRWEIRGNFKTSSIEEAFRQVIHRHEILRTRFIDMGGRPVQQVVESVDFRMSVIDLRNVPESQRDERVQSISRETAAVPFDLREPGLFRVTFLIVENNRGLILITAHQTCFDGWSIRVLGREVGEIASALDAGRTPNLPELPLQYGDFALWQAEYRQSYGFEAEKDYWSRQLAGAPYFEIRPDRPRGAIKTNRGDIVSAAMPPEFSERIDQAARGLQVSLFSYGAAVISAALQRFSGERQILFGTQIAGREDVDLENLIGVFINNLVLRFDVTSERPYADHVRSVSDTVEAALNHQRMPFNNLVELINPVRDPARNPLVSINFNQQKAFLEDARYGGFELISSPSQSPGVIYDLNFIMIGRPGGWRMSVEYNMDLFDTATAKELLRLWQETYETALANPEGTLASFGTPASARRGPVAAASGRLGLLEAALAGHSDVAEAVAIDTAGNGAYAFVSPSPALARPLEALPEELMTYLSTRLSPKDMPDGISVLLAFPRTPAGDLDRSALKAPSPGPRPAREHPVSKPIPNVEAAPAREQELAKIWADVLGVEQVKGSDDFFALGGHSLLALRMFSAMRETFGTKPDLALLFRAPTLSAFCRASFGDEAPISEPEPSPAQAGGARSRYWEKSVYREGSGDCTVYTLNHPLLYYHMANSLAEGPAVVNLHMFGAELNEEIRNQPLEEIVADAIRAMDFRADSGPVALVGLCVNGILAIEMARQLRTLGNQVLCVAIIDSWAPGYFRSLPRMRQARWKMETRIKRAFYFTGKLLRGRIKLVDYLKEFNASQKLLQRFSKAGELTQEELLTESVTQLLVDASRGYELRPVMEEEVLLFRSRAHHKRARKLLFGWRGLIREDSAVHDIDGWHEDSLTNAGIDGLAAVLSKRLAAGD</sequence>
<dbReference type="PANTHER" id="PTHR45527">
    <property type="entry name" value="NONRIBOSOMAL PEPTIDE SYNTHETASE"/>
    <property type="match status" value="1"/>
</dbReference>
<name>Q11F60_CHESB</name>
<dbReference type="Pfam" id="PF00550">
    <property type="entry name" value="PP-binding"/>
    <property type="match status" value="1"/>
</dbReference>
<reference evidence="3" key="1">
    <citation type="submission" date="2006-06" db="EMBL/GenBank/DDBJ databases">
        <title>Complete sequence of chromosome of Chelativorans sp. BNC1.</title>
        <authorList>
            <consortium name="US DOE Joint Genome Institute"/>
            <person name="Copeland A."/>
            <person name="Lucas S."/>
            <person name="Lapidus A."/>
            <person name="Barry K."/>
            <person name="Detter J.C."/>
            <person name="Glavina del Rio T."/>
            <person name="Hammon N."/>
            <person name="Israni S."/>
            <person name="Dalin E."/>
            <person name="Tice H."/>
            <person name="Pitluck S."/>
            <person name="Chertkov O."/>
            <person name="Brettin T."/>
            <person name="Bruce D."/>
            <person name="Han C."/>
            <person name="Tapia R."/>
            <person name="Gilna P."/>
            <person name="Schmutz J."/>
            <person name="Larimer F."/>
            <person name="Land M."/>
            <person name="Hauser L."/>
            <person name="Kyrpides N."/>
            <person name="Mikhailova N."/>
            <person name="Richardson P."/>
        </authorList>
    </citation>
    <scope>NUCLEOTIDE SEQUENCE</scope>
    <source>
        <strain evidence="3">BNC1</strain>
    </source>
</reference>
<dbReference type="GO" id="GO:0009239">
    <property type="term" value="P:enterobactin biosynthetic process"/>
    <property type="evidence" value="ECO:0007669"/>
    <property type="project" value="TreeGrafter"/>
</dbReference>
<dbReference type="GO" id="GO:0043041">
    <property type="term" value="P:amino acid activation for nonribosomal peptide biosynthetic process"/>
    <property type="evidence" value="ECO:0007669"/>
    <property type="project" value="TreeGrafter"/>
</dbReference>
<dbReference type="Pfam" id="PF00975">
    <property type="entry name" value="Thioesterase"/>
    <property type="match status" value="1"/>
</dbReference>
<dbReference type="InterPro" id="IPR025110">
    <property type="entry name" value="AMP-bd_C"/>
</dbReference>
<protein>
    <submittedName>
        <fullName evidence="3">Condensation domain</fullName>
    </submittedName>
</protein>
<dbReference type="InterPro" id="IPR009081">
    <property type="entry name" value="PP-bd_ACP"/>
</dbReference>
<dbReference type="eggNOG" id="COG3319">
    <property type="taxonomic scope" value="Bacteria"/>
</dbReference>
<accession>Q11F60</accession>
<proteinExistence type="predicted"/>
<dbReference type="Pfam" id="PF13193">
    <property type="entry name" value="AMP-binding_C"/>
    <property type="match status" value="1"/>
</dbReference>
<dbReference type="InterPro" id="IPR036736">
    <property type="entry name" value="ACP-like_sf"/>
</dbReference>
<evidence type="ECO:0000313" key="3">
    <source>
        <dbReference type="EMBL" id="ABG63965.1"/>
    </source>
</evidence>
<dbReference type="ESTHER" id="messb-q11f60">
    <property type="family name" value="Thioesterase"/>
</dbReference>
<gene>
    <name evidence="3" type="ordered locus">Meso_2581</name>
</gene>
<dbReference type="GO" id="GO:0031177">
    <property type="term" value="F:phosphopantetheine binding"/>
    <property type="evidence" value="ECO:0007669"/>
    <property type="project" value="TreeGrafter"/>
</dbReference>
<dbReference type="SUPFAM" id="SSF52777">
    <property type="entry name" value="CoA-dependent acyltransferases"/>
    <property type="match status" value="2"/>
</dbReference>
<dbReference type="STRING" id="266779.Meso_2581"/>
<dbReference type="InterPro" id="IPR001242">
    <property type="entry name" value="Condensation_dom"/>
</dbReference>
<dbReference type="InterPro" id="IPR001031">
    <property type="entry name" value="Thioesterase"/>
</dbReference>
<dbReference type="PROSITE" id="PS50075">
    <property type="entry name" value="CARRIER"/>
    <property type="match status" value="1"/>
</dbReference>
<dbReference type="InterPro" id="IPR023213">
    <property type="entry name" value="CAT-like_dom_sf"/>
</dbReference>
<dbReference type="eggNOG" id="COG1020">
    <property type="taxonomic scope" value="Bacteria"/>
</dbReference>
<dbReference type="HOGENOM" id="CLU_013851_0_0_5"/>
<dbReference type="GO" id="GO:0047527">
    <property type="term" value="F:2,3-dihydroxybenzoate-serine ligase activity"/>
    <property type="evidence" value="ECO:0007669"/>
    <property type="project" value="TreeGrafter"/>
</dbReference>
<dbReference type="Gene3D" id="3.30.559.30">
    <property type="entry name" value="Nonribosomal peptide synthetase, condensation domain"/>
    <property type="match status" value="1"/>
</dbReference>
<dbReference type="CDD" id="cd19531">
    <property type="entry name" value="LCL_NRPS-like"/>
    <property type="match status" value="1"/>
</dbReference>
<dbReference type="Gene3D" id="3.30.300.30">
    <property type="match status" value="1"/>
</dbReference>
<dbReference type="Gene3D" id="3.30.559.10">
    <property type="entry name" value="Chloramphenicol acetyltransferase-like domain"/>
    <property type="match status" value="1"/>
</dbReference>
<dbReference type="PANTHER" id="PTHR45527:SF1">
    <property type="entry name" value="FATTY ACID SYNTHASE"/>
    <property type="match status" value="1"/>
</dbReference>
<evidence type="ECO:0000256" key="1">
    <source>
        <dbReference type="SAM" id="MobiDB-lite"/>
    </source>
</evidence>
<dbReference type="SUPFAM" id="SSF56801">
    <property type="entry name" value="Acetyl-CoA synthetase-like"/>
    <property type="match status" value="1"/>
</dbReference>
<dbReference type="GO" id="GO:0009366">
    <property type="term" value="C:enterobactin synthetase complex"/>
    <property type="evidence" value="ECO:0007669"/>
    <property type="project" value="TreeGrafter"/>
</dbReference>
<dbReference type="Pfam" id="PF00668">
    <property type="entry name" value="Condensation"/>
    <property type="match status" value="1"/>
</dbReference>
<dbReference type="KEGG" id="mes:Meso_2581"/>
<dbReference type="SUPFAM" id="SSF53474">
    <property type="entry name" value="alpha/beta-Hydrolases"/>
    <property type="match status" value="1"/>
</dbReference>
<dbReference type="GO" id="GO:0005829">
    <property type="term" value="C:cytosol"/>
    <property type="evidence" value="ECO:0007669"/>
    <property type="project" value="TreeGrafter"/>
</dbReference>
<dbReference type="SUPFAM" id="SSF47336">
    <property type="entry name" value="ACP-like"/>
    <property type="match status" value="1"/>
</dbReference>
<dbReference type="Gene3D" id="1.10.1200.10">
    <property type="entry name" value="ACP-like"/>
    <property type="match status" value="1"/>
</dbReference>
<dbReference type="InterPro" id="IPR029058">
    <property type="entry name" value="AB_hydrolase_fold"/>
</dbReference>
<evidence type="ECO:0000259" key="2">
    <source>
        <dbReference type="PROSITE" id="PS50075"/>
    </source>
</evidence>
<dbReference type="Gene3D" id="3.40.50.1820">
    <property type="entry name" value="alpha/beta hydrolase"/>
    <property type="match status" value="1"/>
</dbReference>
<dbReference type="OrthoDB" id="9778690at2"/>
<feature type="domain" description="Carrier" evidence="2">
    <location>
        <begin position="576"/>
        <end position="651"/>
    </location>
</feature>
<dbReference type="InterPro" id="IPR045851">
    <property type="entry name" value="AMP-bd_C_sf"/>
</dbReference>
<feature type="region of interest" description="Disordered" evidence="1">
    <location>
        <begin position="547"/>
        <end position="575"/>
    </location>
</feature>
<dbReference type="AlphaFoldDB" id="Q11F60"/>
<dbReference type="EMBL" id="CP000390">
    <property type="protein sequence ID" value="ABG63965.1"/>
    <property type="molecule type" value="Genomic_DNA"/>
</dbReference>